<keyword evidence="5" id="KW-0663">Pyridoxal phosphate</keyword>
<dbReference type="GO" id="GO:0030170">
    <property type="term" value="F:pyridoxal phosphate binding"/>
    <property type="evidence" value="ECO:0007669"/>
    <property type="project" value="InterPro"/>
</dbReference>
<dbReference type="PANTHER" id="PTHR46383">
    <property type="entry name" value="ASPARTATE AMINOTRANSFERASE"/>
    <property type="match status" value="1"/>
</dbReference>
<comment type="similarity">
    <text evidence="2 6">Belongs to the class-I pyridoxal-phosphate-dependent aminotransferase family.</text>
</comment>
<evidence type="ECO:0000256" key="4">
    <source>
        <dbReference type="ARBA" id="ARBA00022679"/>
    </source>
</evidence>
<evidence type="ECO:0000256" key="3">
    <source>
        <dbReference type="ARBA" id="ARBA00022576"/>
    </source>
</evidence>
<accession>A0A2S1KNH9</accession>
<dbReference type="InterPro" id="IPR015422">
    <property type="entry name" value="PyrdxlP-dep_Trfase_small"/>
</dbReference>
<dbReference type="GO" id="GO:0006520">
    <property type="term" value="P:amino acid metabolic process"/>
    <property type="evidence" value="ECO:0007669"/>
    <property type="project" value="InterPro"/>
</dbReference>
<dbReference type="InterPro" id="IPR015424">
    <property type="entry name" value="PyrdxlP-dep_Trfase"/>
</dbReference>
<proteinExistence type="inferred from homology"/>
<dbReference type="InterPro" id="IPR050596">
    <property type="entry name" value="AspAT/PAT-like"/>
</dbReference>
<dbReference type="Pfam" id="PF00155">
    <property type="entry name" value="Aminotran_1_2"/>
    <property type="match status" value="1"/>
</dbReference>
<dbReference type="Proteomes" id="UP000244870">
    <property type="component" value="Chromosome"/>
</dbReference>
<dbReference type="CDD" id="cd00609">
    <property type="entry name" value="AAT_like"/>
    <property type="match status" value="1"/>
</dbReference>
<keyword evidence="4 6" id="KW-0808">Transferase</keyword>
<keyword evidence="3 6" id="KW-0032">Aminotransferase</keyword>
<dbReference type="PANTHER" id="PTHR46383:SF4">
    <property type="entry name" value="AMINOTRANSFERASE"/>
    <property type="match status" value="1"/>
</dbReference>
<evidence type="ECO:0000256" key="2">
    <source>
        <dbReference type="ARBA" id="ARBA00007441"/>
    </source>
</evidence>
<gene>
    <name evidence="8" type="ORF">B6254_0123</name>
</gene>
<sequence>MIMPTMKESLSQRLNQDLAKIQSNEIRAFDAKVSAMPDMIKLTLGEPDFDVPEVAKAAAVDSITANDSHYAPGNGSVALREAATDFLADRYGLTYDADTEVVITIGATEAIYATLTAVLNPGDKVLIPTPTFPLYDAITLMNGGEPVYLDTSATGFVLTPAQLREAIAEQGDAIKAVVLNYPSNPTGVTYSAAELKALATVLAETDIIVIADEIYSELVYETTHVSIATYLPGQTLLLNGVSKSHAMTGYRIGFIAGPAGLMRTVGMTHQLVVTSPSNPAMAAATVALGTQAGHEATLAMKAQYAARRDFVVEQMRTAGFEVETPGGAFYVFAKIPATHNQDDREFALALAENAHVAVIPGSAFGQGGAGYLRLSYATSLATLTEAMQRIKTYMQTAMTVGE</sequence>
<dbReference type="Gene3D" id="3.90.1150.10">
    <property type="entry name" value="Aspartate Aminotransferase, domain 1"/>
    <property type="match status" value="1"/>
</dbReference>
<dbReference type="InterPro" id="IPR004839">
    <property type="entry name" value="Aminotransferase_I/II_large"/>
</dbReference>
<dbReference type="SUPFAM" id="SSF53383">
    <property type="entry name" value="PLP-dependent transferases"/>
    <property type="match status" value="1"/>
</dbReference>
<evidence type="ECO:0000313" key="8">
    <source>
        <dbReference type="EMBL" id="AWF94570.1"/>
    </source>
</evidence>
<evidence type="ECO:0000259" key="7">
    <source>
        <dbReference type="Pfam" id="PF00155"/>
    </source>
</evidence>
<protein>
    <recommendedName>
        <fullName evidence="6">Aminotransferase</fullName>
        <ecNumber evidence="6">2.6.1.-</ecNumber>
    </recommendedName>
</protein>
<organism evidence="8 9">
    <name type="scientific">Weissella cibaria</name>
    <dbReference type="NCBI Taxonomy" id="137591"/>
    <lineage>
        <taxon>Bacteria</taxon>
        <taxon>Bacillati</taxon>
        <taxon>Bacillota</taxon>
        <taxon>Bacilli</taxon>
        <taxon>Lactobacillales</taxon>
        <taxon>Lactobacillaceae</taxon>
        <taxon>Weissella</taxon>
    </lineage>
</organism>
<dbReference type="InterPro" id="IPR004838">
    <property type="entry name" value="NHTrfase_class1_PyrdxlP-BS"/>
</dbReference>
<dbReference type="PROSITE" id="PS00105">
    <property type="entry name" value="AA_TRANSFER_CLASS_1"/>
    <property type="match status" value="1"/>
</dbReference>
<reference evidence="8 9" key="1">
    <citation type="submission" date="2017-04" db="EMBL/GenBank/DDBJ databases">
        <title>Weissella cibaria strain m2 complete genome.</title>
        <authorList>
            <person name="Pan Q."/>
            <person name="Tan M."/>
            <person name="Yao F."/>
            <person name="Su S."/>
        </authorList>
    </citation>
    <scope>NUCLEOTIDE SEQUENCE [LARGE SCALE GENOMIC DNA]</scope>
    <source>
        <strain evidence="8 9">M2</strain>
    </source>
</reference>
<evidence type="ECO:0000256" key="5">
    <source>
        <dbReference type="ARBA" id="ARBA00022898"/>
    </source>
</evidence>
<dbReference type="AlphaFoldDB" id="A0A2S1KNH9"/>
<dbReference type="EC" id="2.6.1.-" evidence="6"/>
<evidence type="ECO:0000256" key="1">
    <source>
        <dbReference type="ARBA" id="ARBA00001933"/>
    </source>
</evidence>
<evidence type="ECO:0000256" key="6">
    <source>
        <dbReference type="RuleBase" id="RU000481"/>
    </source>
</evidence>
<feature type="domain" description="Aminotransferase class I/classII large" evidence="7">
    <location>
        <begin position="38"/>
        <end position="390"/>
    </location>
</feature>
<name>A0A2S1KNH9_9LACO</name>
<dbReference type="InterPro" id="IPR015421">
    <property type="entry name" value="PyrdxlP-dep_Trfase_major"/>
</dbReference>
<dbReference type="GO" id="GO:0008483">
    <property type="term" value="F:transaminase activity"/>
    <property type="evidence" value="ECO:0007669"/>
    <property type="project" value="UniProtKB-KW"/>
</dbReference>
<evidence type="ECO:0000313" key="9">
    <source>
        <dbReference type="Proteomes" id="UP000244870"/>
    </source>
</evidence>
<dbReference type="EMBL" id="CP020928">
    <property type="protein sequence ID" value="AWF94570.1"/>
    <property type="molecule type" value="Genomic_DNA"/>
</dbReference>
<comment type="cofactor">
    <cofactor evidence="1 6">
        <name>pyridoxal 5'-phosphate</name>
        <dbReference type="ChEBI" id="CHEBI:597326"/>
    </cofactor>
</comment>
<dbReference type="Gene3D" id="3.40.640.10">
    <property type="entry name" value="Type I PLP-dependent aspartate aminotransferase-like (Major domain)"/>
    <property type="match status" value="1"/>
</dbReference>